<dbReference type="RefSeq" id="WP_013722328.1">
    <property type="nucleotide sequence ID" value="NC_015422.1"/>
</dbReference>
<organism evidence="1 2">
    <name type="scientific">Alicycliphilus denitrificans (strain DSM 14773 / CIP 107495 / K601)</name>
    <dbReference type="NCBI Taxonomy" id="596154"/>
    <lineage>
        <taxon>Bacteria</taxon>
        <taxon>Pseudomonadati</taxon>
        <taxon>Pseudomonadota</taxon>
        <taxon>Betaproteobacteria</taxon>
        <taxon>Burkholderiales</taxon>
        <taxon>Comamonadaceae</taxon>
        <taxon>Alicycliphilus</taxon>
    </lineage>
</organism>
<dbReference type="OrthoDB" id="287957at2"/>
<dbReference type="AlphaFoldDB" id="F4GGH4"/>
<gene>
    <name evidence="1" type="ordered locus">Alide2_2779</name>
</gene>
<evidence type="ECO:0000313" key="1">
    <source>
        <dbReference type="EMBL" id="AEB85128.1"/>
    </source>
</evidence>
<dbReference type="eggNOG" id="ENOG50335M6">
    <property type="taxonomic scope" value="Bacteria"/>
</dbReference>
<protein>
    <submittedName>
        <fullName evidence="1">Uncharacterized protein</fullName>
    </submittedName>
</protein>
<sequence length="235" mass="25985">MSFNLGTPPVGLPPYSPWTARHLRTIERAIAIAWGRLMSQPAFVAWVQTAIERDITIQLQKQLVLLLNTNEVRGFSAAFFAPPIRGQEVENHSGSEKEKRPDLTFHRLAARPVDTQNAQFYECKIIGRGRTLDDYHDEGVMRFVDGRYAWAMPHAGMIAYVSPPPPAVADVALSGYWTKARSGALASGLLTGKLQVDAATGPTVAISIHQRTFPLPDQQHPGDIALRHLWLSAVE</sequence>
<proteinExistence type="predicted"/>
<reference evidence="1 2" key="2">
    <citation type="submission" date="2011-04" db="EMBL/GenBank/DDBJ databases">
        <title>Complete sequence of chromosome of Alicycliphilus denitrificans K601.</title>
        <authorList>
            <consortium name="US DOE Joint Genome Institute"/>
            <person name="Lucas S."/>
            <person name="Han J."/>
            <person name="Lapidus A."/>
            <person name="Cheng J.-F."/>
            <person name="Goodwin L."/>
            <person name="Pitluck S."/>
            <person name="Peters L."/>
            <person name="Zeytun A."/>
            <person name="Detter J.C."/>
            <person name="Han C."/>
            <person name="Tapia R."/>
            <person name="Land M."/>
            <person name="Hauser L."/>
            <person name="Kyrpides N."/>
            <person name="Ivanova N."/>
            <person name="Mikhailova N."/>
            <person name="Pagani I."/>
            <person name="Oosterkamp M."/>
            <person name="Pieper D."/>
            <person name="van Berkel W."/>
            <person name="Langenhoff A."/>
            <person name="Smidt H."/>
            <person name="Stams A."/>
            <person name="Woyke T."/>
        </authorList>
    </citation>
    <scope>NUCLEOTIDE SEQUENCE [LARGE SCALE GENOMIC DNA]</scope>
    <source>
        <strain evidence="2">DSM 14773 / CIP 107495 / K601</strain>
    </source>
</reference>
<evidence type="ECO:0000313" key="2">
    <source>
        <dbReference type="Proteomes" id="UP000007938"/>
    </source>
</evidence>
<dbReference type="KEGG" id="adk:Alide2_2779"/>
<reference evidence="1 2" key="1">
    <citation type="journal article" date="2011" name="J. Bacteriol.">
        <title>Genome Sequences of Alicycliphilus denitrificans Strains BC and K601T.</title>
        <authorList>
            <person name="Oosterkamp M.J."/>
            <person name="Veuskens T."/>
            <person name="Plugge C.M."/>
            <person name="Langenhoff A.A."/>
            <person name="Gerritse J."/>
            <person name="van Berkel W.J."/>
            <person name="Pieper D.H."/>
            <person name="Junca H."/>
            <person name="Goodwin L.A."/>
            <person name="Daligault H.E."/>
            <person name="Bruce D.C."/>
            <person name="Detter J.C."/>
            <person name="Tapia R."/>
            <person name="Han C.S."/>
            <person name="Land M.L."/>
            <person name="Hauser L.J."/>
            <person name="Smidt H."/>
            <person name="Stams A.J."/>
        </authorList>
    </citation>
    <scope>NUCLEOTIDE SEQUENCE [LARGE SCALE GENOMIC DNA]</scope>
    <source>
        <strain evidence="2">DSM 14773 / CIP 107495 / K601</strain>
    </source>
</reference>
<keyword evidence="2" id="KW-1185">Reference proteome</keyword>
<dbReference type="EMBL" id="CP002657">
    <property type="protein sequence ID" value="AEB85128.1"/>
    <property type="molecule type" value="Genomic_DNA"/>
</dbReference>
<accession>F4GGH4</accession>
<dbReference type="Proteomes" id="UP000007938">
    <property type="component" value="Chromosome"/>
</dbReference>
<name>F4GGH4_ALIDK</name>
<dbReference type="HOGENOM" id="CLU_1188619_0_0_4"/>